<reference evidence="1 3" key="1">
    <citation type="journal article" date="2014" name="Genome Announc.">
        <title>Draft Genome Sequences of Streptococcus bovis Strains ATCC 33317 and JB1.</title>
        <authorList>
            <person name="Benahmed F.H."/>
            <person name="Gopinath G.R."/>
            <person name="Harbottle H."/>
            <person name="Cotta M.A."/>
            <person name="Luo Y."/>
            <person name="Henderson C."/>
            <person name="Teri P."/>
            <person name="Soppet D."/>
            <person name="Rasmussen M."/>
            <person name="Whitehead T.R."/>
            <person name="Davidson M."/>
        </authorList>
    </citation>
    <scope>NUCLEOTIDE SEQUENCE [LARGE SCALE GENOMIC DNA]</scope>
    <source>
        <strain evidence="1 3">JB1</strain>
    </source>
</reference>
<dbReference type="RefSeq" id="WP_039697020.1">
    <property type="nucleotide sequence ID" value="NZ_AUZH01000026.1"/>
</dbReference>
<protein>
    <submittedName>
        <fullName evidence="1">Uncharacterized protein</fullName>
    </submittedName>
</protein>
<evidence type="ECO:0000313" key="3">
    <source>
        <dbReference type="Proteomes" id="UP000029382"/>
    </source>
</evidence>
<dbReference type="EMBL" id="AUZH01000026">
    <property type="protein sequence ID" value="KFN87428.1"/>
    <property type="molecule type" value="Genomic_DNA"/>
</dbReference>
<dbReference type="Proteomes" id="UP000182793">
    <property type="component" value="Unassembled WGS sequence"/>
</dbReference>
<gene>
    <name evidence="1" type="ORF">H702_07135</name>
    <name evidence="2" type="ORF">SAMN02910290_00700</name>
</gene>
<name>A0A091CAU2_STREI</name>
<evidence type="ECO:0000313" key="1">
    <source>
        <dbReference type="EMBL" id="KFN87428.1"/>
    </source>
</evidence>
<dbReference type="EMBL" id="FOTG01000003">
    <property type="protein sequence ID" value="SFL16082.1"/>
    <property type="molecule type" value="Genomic_DNA"/>
</dbReference>
<evidence type="ECO:0000313" key="4">
    <source>
        <dbReference type="Proteomes" id="UP000182793"/>
    </source>
</evidence>
<accession>A0A091CAU2</accession>
<dbReference type="AlphaFoldDB" id="A0A091CAU2"/>
<organism evidence="1 3">
    <name type="scientific">Streptococcus equinus JB1</name>
    <dbReference type="NCBI Taxonomy" id="1294274"/>
    <lineage>
        <taxon>Bacteria</taxon>
        <taxon>Bacillati</taxon>
        <taxon>Bacillota</taxon>
        <taxon>Bacilli</taxon>
        <taxon>Lactobacillales</taxon>
        <taxon>Streptococcaceae</taxon>
        <taxon>Streptococcus</taxon>
    </lineage>
</organism>
<proteinExistence type="predicted"/>
<comment type="caution">
    <text evidence="1">The sequence shown here is derived from an EMBL/GenBank/DDBJ whole genome shotgun (WGS) entry which is preliminary data.</text>
</comment>
<dbReference type="Proteomes" id="UP000029382">
    <property type="component" value="Unassembled WGS sequence"/>
</dbReference>
<keyword evidence="4" id="KW-1185">Reference proteome</keyword>
<evidence type="ECO:0000313" key="2">
    <source>
        <dbReference type="EMBL" id="SFL16082.1"/>
    </source>
</evidence>
<sequence length="75" mass="8804">MEKVTKFYIEVTETDNDEEHLSYKTKLILIAETLGEAKERARKLVDRHFSCSGYSMVVYKIEDVVVETKMKVWSN</sequence>
<reference evidence="2 4" key="2">
    <citation type="submission" date="2016-10" db="EMBL/GenBank/DDBJ databases">
        <authorList>
            <person name="Varghese N."/>
            <person name="Submissions S."/>
        </authorList>
    </citation>
    <scope>NUCLEOTIDE SEQUENCE [LARGE SCALE GENOMIC DNA]</scope>
    <source>
        <strain evidence="2 4">JB1</strain>
    </source>
</reference>